<proteinExistence type="predicted"/>
<name>A0A5J4VDN0_9EUKA</name>
<protein>
    <submittedName>
        <fullName evidence="1">Uncharacterized protein</fullName>
    </submittedName>
</protein>
<comment type="caution">
    <text evidence="1">The sequence shown here is derived from an EMBL/GenBank/DDBJ whole genome shotgun (WGS) entry which is preliminary data.</text>
</comment>
<organism evidence="1 2">
    <name type="scientific">Streblomastix strix</name>
    <dbReference type="NCBI Taxonomy" id="222440"/>
    <lineage>
        <taxon>Eukaryota</taxon>
        <taxon>Metamonada</taxon>
        <taxon>Preaxostyla</taxon>
        <taxon>Oxymonadida</taxon>
        <taxon>Streblomastigidae</taxon>
        <taxon>Streblomastix</taxon>
    </lineage>
</organism>
<dbReference type="Proteomes" id="UP000324800">
    <property type="component" value="Unassembled WGS sequence"/>
</dbReference>
<reference evidence="1 2" key="1">
    <citation type="submission" date="2019-03" db="EMBL/GenBank/DDBJ databases">
        <title>Single cell metagenomics reveals metabolic interactions within the superorganism composed of flagellate Streblomastix strix and complex community of Bacteroidetes bacteria on its surface.</title>
        <authorList>
            <person name="Treitli S.C."/>
            <person name="Kolisko M."/>
            <person name="Husnik F."/>
            <person name="Keeling P."/>
            <person name="Hampl V."/>
        </authorList>
    </citation>
    <scope>NUCLEOTIDE SEQUENCE [LARGE SCALE GENOMIC DNA]</scope>
    <source>
        <strain evidence="1">ST1C</strain>
    </source>
</reference>
<dbReference type="EMBL" id="SNRW01007804">
    <property type="protein sequence ID" value="KAA6380593.1"/>
    <property type="molecule type" value="Genomic_DNA"/>
</dbReference>
<accession>A0A5J4VDN0</accession>
<sequence length="70" mass="8290">MVILDAVIQDINEAFLGVVIRDILFLDEVIQDVHIQILEVRYKFQMELKPKEAFITMMMLRGFHDQLNKL</sequence>
<dbReference type="AlphaFoldDB" id="A0A5J4VDN0"/>
<evidence type="ECO:0000313" key="1">
    <source>
        <dbReference type="EMBL" id="KAA6380593.1"/>
    </source>
</evidence>
<evidence type="ECO:0000313" key="2">
    <source>
        <dbReference type="Proteomes" id="UP000324800"/>
    </source>
</evidence>
<gene>
    <name evidence="1" type="ORF">EZS28_023882</name>
</gene>